<proteinExistence type="predicted"/>
<keyword evidence="1" id="KW-0645">Protease</keyword>
<keyword evidence="3" id="KW-0378">Hydrolase</keyword>
<evidence type="ECO:0000256" key="3">
    <source>
        <dbReference type="ARBA" id="ARBA00022801"/>
    </source>
</evidence>
<evidence type="ECO:0000256" key="4">
    <source>
        <dbReference type="ARBA" id="ARBA00022833"/>
    </source>
</evidence>
<organism evidence="7 8">
    <name type="scientific">Pseudomonas taiwanensis</name>
    <dbReference type="NCBI Taxonomy" id="470150"/>
    <lineage>
        <taxon>Bacteria</taxon>
        <taxon>Pseudomonadati</taxon>
        <taxon>Pseudomonadota</taxon>
        <taxon>Gammaproteobacteria</taxon>
        <taxon>Pseudomonadales</taxon>
        <taxon>Pseudomonadaceae</taxon>
        <taxon>Pseudomonas</taxon>
    </lineage>
</organism>
<evidence type="ECO:0000313" key="7">
    <source>
        <dbReference type="EMBL" id="MBC3475720.1"/>
    </source>
</evidence>
<dbReference type="EMBL" id="JABWRS010000005">
    <property type="protein sequence ID" value="MBC3475720.1"/>
    <property type="molecule type" value="Genomic_DNA"/>
</dbReference>
<evidence type="ECO:0000256" key="2">
    <source>
        <dbReference type="ARBA" id="ARBA00022723"/>
    </source>
</evidence>
<accession>A0ABR6V649</accession>
<evidence type="ECO:0000313" key="8">
    <source>
        <dbReference type="Proteomes" id="UP000628086"/>
    </source>
</evidence>
<dbReference type="Gene3D" id="3.40.140.10">
    <property type="entry name" value="Cytidine Deaminase, domain 2"/>
    <property type="match status" value="1"/>
</dbReference>
<sequence length="136" mass="15065">MAVFDAYVQRNLSDPESGGILLGTVHGPHIEVTHATPPFPTDRRTRCSFDRGSKGHTEVADQMWRASRGIVRYLGEWHTHPEDYPSPSGTDLREWKISAAKRTDGRSVIGLIVGRKGMYLQSTSATGQALVYQAIQ</sequence>
<evidence type="ECO:0000256" key="5">
    <source>
        <dbReference type="ARBA" id="ARBA00023049"/>
    </source>
</evidence>
<keyword evidence="8" id="KW-1185">Reference proteome</keyword>
<keyword evidence="4" id="KW-0862">Zinc</keyword>
<evidence type="ECO:0000256" key="1">
    <source>
        <dbReference type="ARBA" id="ARBA00022670"/>
    </source>
</evidence>
<keyword evidence="2" id="KW-0479">Metal-binding</keyword>
<protein>
    <submittedName>
        <fullName evidence="7">Mov34/MPN/PAD-1 family protein</fullName>
    </submittedName>
</protein>
<dbReference type="InterPro" id="IPR028090">
    <property type="entry name" value="JAB_dom_prok"/>
</dbReference>
<dbReference type="SUPFAM" id="SSF102712">
    <property type="entry name" value="JAB1/MPN domain"/>
    <property type="match status" value="1"/>
</dbReference>
<dbReference type="Pfam" id="PF14464">
    <property type="entry name" value="Prok-JAB"/>
    <property type="match status" value="1"/>
</dbReference>
<dbReference type="Proteomes" id="UP000628086">
    <property type="component" value="Unassembled WGS sequence"/>
</dbReference>
<dbReference type="RefSeq" id="WP_186598608.1">
    <property type="nucleotide sequence ID" value="NZ_JABWRS010000005.1"/>
</dbReference>
<reference evidence="7 8" key="1">
    <citation type="journal article" date="2020" name="Microorganisms">
        <title>Reliable Identification of Environmental Pseudomonas Isolates Using the rpoD Gene.</title>
        <authorList>
            <consortium name="The Broad Institute Genome Sequencing Platform"/>
            <person name="Girard L."/>
            <person name="Lood C."/>
            <person name="Rokni-Zadeh H."/>
            <person name="van Noort V."/>
            <person name="Lavigne R."/>
            <person name="De Mot R."/>
        </authorList>
    </citation>
    <scope>NUCLEOTIDE SEQUENCE [LARGE SCALE GENOMIC DNA]</scope>
    <source>
        <strain evidence="7 8">RW7P2</strain>
    </source>
</reference>
<evidence type="ECO:0000259" key="6">
    <source>
        <dbReference type="Pfam" id="PF14464"/>
    </source>
</evidence>
<gene>
    <name evidence="7" type="ORF">HU747_08915</name>
</gene>
<comment type="caution">
    <text evidence="7">The sequence shown here is derived from an EMBL/GenBank/DDBJ whole genome shotgun (WGS) entry which is preliminary data.</text>
</comment>
<name>A0ABR6V649_9PSED</name>
<keyword evidence="5" id="KW-0482">Metalloprotease</keyword>
<feature type="domain" description="JAB" evidence="6">
    <location>
        <begin position="14"/>
        <end position="110"/>
    </location>
</feature>